<name>T1J901_STRMM</name>
<dbReference type="HOGENOM" id="CLU_008186_0_0_1"/>
<dbReference type="eggNOG" id="KOG2405">
    <property type="taxonomic scope" value="Eukaryota"/>
</dbReference>
<feature type="region of interest" description="Disordered" evidence="1">
    <location>
        <begin position="270"/>
        <end position="290"/>
    </location>
</feature>
<dbReference type="CDD" id="cd06148">
    <property type="entry name" value="Egl_like_exo"/>
    <property type="match status" value="1"/>
</dbReference>
<feature type="compositionally biased region" description="Acidic residues" evidence="1">
    <location>
        <begin position="649"/>
        <end position="669"/>
    </location>
</feature>
<feature type="region of interest" description="Disordered" evidence="1">
    <location>
        <begin position="623"/>
        <end position="686"/>
    </location>
</feature>
<dbReference type="OMA" id="GNPNKDQ"/>
<reference evidence="4" key="1">
    <citation type="submission" date="2011-05" db="EMBL/GenBank/DDBJ databases">
        <authorList>
            <person name="Richards S.R."/>
            <person name="Qu J."/>
            <person name="Jiang H."/>
            <person name="Jhangiani S.N."/>
            <person name="Agravi P."/>
            <person name="Goodspeed R."/>
            <person name="Gross S."/>
            <person name="Mandapat C."/>
            <person name="Jackson L."/>
            <person name="Mathew T."/>
            <person name="Pu L."/>
            <person name="Thornton R."/>
            <person name="Saada N."/>
            <person name="Wilczek-Boney K.B."/>
            <person name="Lee S."/>
            <person name="Kovar C."/>
            <person name="Wu Y."/>
            <person name="Scherer S.E."/>
            <person name="Worley K.C."/>
            <person name="Muzny D.M."/>
            <person name="Gibbs R."/>
        </authorList>
    </citation>
    <scope>NUCLEOTIDE SEQUENCE</scope>
    <source>
        <strain evidence="4">Brora</strain>
    </source>
</reference>
<dbReference type="PANTHER" id="PTHR46814">
    <property type="entry name" value="EGALITARIAN, ISOFORM B"/>
    <property type="match status" value="1"/>
</dbReference>
<dbReference type="Gene3D" id="3.30.420.10">
    <property type="entry name" value="Ribonuclease H-like superfamily/Ribonuclease H"/>
    <property type="match status" value="1"/>
</dbReference>
<dbReference type="AlphaFoldDB" id="T1J901"/>
<dbReference type="InterPro" id="IPR002562">
    <property type="entry name" value="3'-5'_exonuclease_dom"/>
</dbReference>
<dbReference type="Pfam" id="PF01612">
    <property type="entry name" value="DNA_pol_A_exo1"/>
    <property type="match status" value="1"/>
</dbReference>
<reference evidence="3" key="2">
    <citation type="submission" date="2015-02" db="UniProtKB">
        <authorList>
            <consortium name="EnsemblMetazoa"/>
        </authorList>
    </citation>
    <scope>IDENTIFICATION</scope>
</reference>
<evidence type="ECO:0000259" key="2">
    <source>
        <dbReference type="SMART" id="SM00474"/>
    </source>
</evidence>
<dbReference type="SMART" id="SM00474">
    <property type="entry name" value="35EXOc"/>
    <property type="match status" value="1"/>
</dbReference>
<organism evidence="3 4">
    <name type="scientific">Strigamia maritima</name>
    <name type="common">European centipede</name>
    <name type="synonym">Geophilus maritimus</name>
    <dbReference type="NCBI Taxonomy" id="126957"/>
    <lineage>
        <taxon>Eukaryota</taxon>
        <taxon>Metazoa</taxon>
        <taxon>Ecdysozoa</taxon>
        <taxon>Arthropoda</taxon>
        <taxon>Myriapoda</taxon>
        <taxon>Chilopoda</taxon>
        <taxon>Pleurostigmophora</taxon>
        <taxon>Geophilomorpha</taxon>
        <taxon>Linotaeniidae</taxon>
        <taxon>Strigamia</taxon>
    </lineage>
</organism>
<dbReference type="SUPFAM" id="SSF53098">
    <property type="entry name" value="Ribonuclease H-like"/>
    <property type="match status" value="1"/>
</dbReference>
<feature type="compositionally biased region" description="Polar residues" evidence="1">
    <location>
        <begin position="276"/>
        <end position="290"/>
    </location>
</feature>
<dbReference type="Proteomes" id="UP000014500">
    <property type="component" value="Unassembled WGS sequence"/>
</dbReference>
<feature type="compositionally biased region" description="Polar residues" evidence="1">
    <location>
        <begin position="634"/>
        <end position="646"/>
    </location>
</feature>
<dbReference type="PANTHER" id="PTHR46814:SF1">
    <property type="entry name" value="EGALITARIAN, ISOFORM B"/>
    <property type="match status" value="1"/>
</dbReference>
<dbReference type="Pfam" id="PF23713">
    <property type="entry name" value="WHD_Egal"/>
    <property type="match status" value="3"/>
</dbReference>
<feature type="domain" description="3'-5' exonuclease" evidence="2">
    <location>
        <begin position="344"/>
        <end position="535"/>
    </location>
</feature>
<dbReference type="GO" id="GO:0003676">
    <property type="term" value="F:nucleic acid binding"/>
    <property type="evidence" value="ECO:0007669"/>
    <property type="project" value="InterPro"/>
</dbReference>
<dbReference type="InterPro" id="IPR012337">
    <property type="entry name" value="RNaseH-like_sf"/>
</dbReference>
<dbReference type="InterPro" id="IPR036397">
    <property type="entry name" value="RNaseH_sf"/>
</dbReference>
<evidence type="ECO:0000313" key="4">
    <source>
        <dbReference type="Proteomes" id="UP000014500"/>
    </source>
</evidence>
<evidence type="ECO:0000256" key="1">
    <source>
        <dbReference type="SAM" id="MobiDB-lite"/>
    </source>
</evidence>
<dbReference type="EnsemblMetazoa" id="SMAR010191-RA">
    <property type="protein sequence ID" value="SMAR010191-PA"/>
    <property type="gene ID" value="SMAR010191"/>
</dbReference>
<dbReference type="STRING" id="126957.T1J901"/>
<keyword evidence="4" id="KW-1185">Reference proteome</keyword>
<sequence>MNGQDYDEIRNMTLLFFFDRLMDKGQPRTLHDLSCQFGTKGFTKEMRQIAGGSQAGLRKFLSQYPSLFTIDGDHVTLTSYSNGMSNSSGGKQASGRRDYSEEAVEYFRDKLAMYGVAEVPIKSLLGHRSQATPEVRHISGQHVREFRDFLQKFPEVFVVKDEHVLLRKNLEALQSSGQISSPGAPEYETVDPQLMNELLNLFTNLIQVKGPMTVDHLFGHLSTQMSREVWQKLVKCPQDVATFLRMHSNTFLVQSNMVTLITTQVSAPASPRSAPVQASLSPGGNESLARSTPLTNLSIKQRVMSHVLKAVADNTAMEQNRIQVPMIETDAYPELNQLRILKSVRVVTKNKESAMIVKQLMTSSPAIISLDGEGVNLGPSGPMTLLQVGTYEGQVYLFDIVSNSELITEGGLQSILESEAVVKLVHDCRNDSGALYHQFGVTLKNVFDTQAAHAIIQLQQTGKPVYKVKNISLNTLCKMYGGPVNPKKDQMKKVYRRDQKFWSRRPLTEEMIVYASYDVLALLPTVYEAMNGLLLPAFMPLFHELCHEQISTYINVDEVKQKKRTRKIDTEVADLKAKLAMATTKQIVLSNREIRLLRYLELSDEEREKLEGSYKVARKLERLQGSKNSEEGGSVQSAGDSETSPENGADNEELNDEYEEEEDDVDSIEESGGKASPDSPFHHSGQVMSPANFGNWQYVDEYFANGCIETLLGVSNNGMCCRCNCHRDAGISPGGKGTDLTSENVSVSSLGSMSEESKKLMLDASCQTLSTGDIVITRVFFDEHDSHAFKDKSGGNE</sequence>
<protein>
    <recommendedName>
        <fullName evidence="2">3'-5' exonuclease domain-containing protein</fullName>
    </recommendedName>
</protein>
<dbReference type="GO" id="GO:0006139">
    <property type="term" value="P:nucleobase-containing compound metabolic process"/>
    <property type="evidence" value="ECO:0007669"/>
    <property type="project" value="InterPro"/>
</dbReference>
<dbReference type="PhylomeDB" id="T1J901"/>
<dbReference type="GO" id="GO:0008408">
    <property type="term" value="F:3'-5' exonuclease activity"/>
    <property type="evidence" value="ECO:0007669"/>
    <property type="project" value="InterPro"/>
</dbReference>
<dbReference type="EMBL" id="JH431968">
    <property type="status" value="NOT_ANNOTATED_CDS"/>
    <property type="molecule type" value="Genomic_DNA"/>
</dbReference>
<proteinExistence type="predicted"/>
<accession>T1J901</accession>
<dbReference type="InterPro" id="IPR056589">
    <property type="entry name" value="WH_Egal-1"/>
</dbReference>
<evidence type="ECO:0000313" key="3">
    <source>
        <dbReference type="EnsemblMetazoa" id="SMAR010191-PA"/>
    </source>
</evidence>